<dbReference type="InterPro" id="IPR003593">
    <property type="entry name" value="AAA+_ATPase"/>
</dbReference>
<evidence type="ECO:0000313" key="6">
    <source>
        <dbReference type="EMBL" id="QKS69843.1"/>
    </source>
</evidence>
<dbReference type="SMART" id="SM00382">
    <property type="entry name" value="AAA"/>
    <property type="match status" value="1"/>
</dbReference>
<dbReference type="Pfam" id="PF00005">
    <property type="entry name" value="ABC_tran"/>
    <property type="match status" value="1"/>
</dbReference>
<organism evidence="6 7">
    <name type="scientific">Paenalkalicoccus suaedae</name>
    <dbReference type="NCBI Taxonomy" id="2592382"/>
    <lineage>
        <taxon>Bacteria</taxon>
        <taxon>Bacillati</taxon>
        <taxon>Bacillota</taxon>
        <taxon>Bacilli</taxon>
        <taxon>Bacillales</taxon>
        <taxon>Bacillaceae</taxon>
        <taxon>Paenalkalicoccus</taxon>
    </lineage>
</organism>
<feature type="domain" description="ABC transporter" evidence="5">
    <location>
        <begin position="1"/>
        <end position="219"/>
    </location>
</feature>
<dbReference type="PANTHER" id="PTHR42711">
    <property type="entry name" value="ABC TRANSPORTER ATP-BINDING PROTEIN"/>
    <property type="match status" value="1"/>
</dbReference>
<dbReference type="GO" id="GO:0005524">
    <property type="term" value="F:ATP binding"/>
    <property type="evidence" value="ECO:0007669"/>
    <property type="project" value="UniProtKB-KW"/>
</dbReference>
<dbReference type="EMBL" id="CP041372">
    <property type="protein sequence ID" value="QKS69843.1"/>
    <property type="molecule type" value="Genomic_DNA"/>
</dbReference>
<accession>A0A859F9K6</accession>
<keyword evidence="2" id="KW-0813">Transport</keyword>
<dbReference type="KEGG" id="psua:FLK61_23950"/>
<reference evidence="7" key="1">
    <citation type="submission" date="2019-07" db="EMBL/GenBank/DDBJ databases">
        <title>Bacillus alkalisoli sp. nov. isolated from saline soil.</title>
        <authorList>
            <person name="Sun J.-Q."/>
            <person name="Xu L."/>
        </authorList>
    </citation>
    <scope>NUCLEOTIDE SEQUENCE [LARGE SCALE GENOMIC DNA]</scope>
    <source>
        <strain evidence="7">M4U3P1</strain>
    </source>
</reference>
<comment type="similarity">
    <text evidence="1">Belongs to the ABC transporter superfamily.</text>
</comment>
<proteinExistence type="inferred from homology"/>
<evidence type="ECO:0000256" key="2">
    <source>
        <dbReference type="ARBA" id="ARBA00022448"/>
    </source>
</evidence>
<keyword evidence="7" id="KW-1185">Reference proteome</keyword>
<dbReference type="PROSITE" id="PS50893">
    <property type="entry name" value="ABC_TRANSPORTER_2"/>
    <property type="match status" value="1"/>
</dbReference>
<evidence type="ECO:0000256" key="4">
    <source>
        <dbReference type="ARBA" id="ARBA00022840"/>
    </source>
</evidence>
<protein>
    <submittedName>
        <fullName evidence="6">ABC transporter ATP-binding protein</fullName>
    </submittedName>
</protein>
<gene>
    <name evidence="6" type="ORF">FLK61_23950</name>
</gene>
<evidence type="ECO:0000313" key="7">
    <source>
        <dbReference type="Proteomes" id="UP000318138"/>
    </source>
</evidence>
<dbReference type="Gene3D" id="3.40.50.300">
    <property type="entry name" value="P-loop containing nucleotide triphosphate hydrolases"/>
    <property type="match status" value="1"/>
</dbReference>
<dbReference type="AlphaFoldDB" id="A0A859F9K6"/>
<dbReference type="GO" id="GO:0016887">
    <property type="term" value="F:ATP hydrolysis activity"/>
    <property type="evidence" value="ECO:0007669"/>
    <property type="project" value="InterPro"/>
</dbReference>
<name>A0A859F9K6_9BACI</name>
<dbReference type="Proteomes" id="UP000318138">
    <property type="component" value="Chromosome"/>
</dbReference>
<keyword evidence="4 6" id="KW-0067">ATP-binding</keyword>
<dbReference type="PANTHER" id="PTHR42711:SF5">
    <property type="entry name" value="ABC TRANSPORTER ATP-BINDING PROTEIN NATA"/>
    <property type="match status" value="1"/>
</dbReference>
<evidence type="ECO:0000259" key="5">
    <source>
        <dbReference type="PROSITE" id="PS50893"/>
    </source>
</evidence>
<dbReference type="InterPro" id="IPR050763">
    <property type="entry name" value="ABC_transporter_ATP-binding"/>
</dbReference>
<dbReference type="CDD" id="cd03230">
    <property type="entry name" value="ABC_DR_subfamily_A"/>
    <property type="match status" value="1"/>
</dbReference>
<keyword evidence="3" id="KW-0547">Nucleotide-binding</keyword>
<evidence type="ECO:0000256" key="3">
    <source>
        <dbReference type="ARBA" id="ARBA00022741"/>
    </source>
</evidence>
<evidence type="ECO:0000256" key="1">
    <source>
        <dbReference type="ARBA" id="ARBA00005417"/>
    </source>
</evidence>
<dbReference type="SUPFAM" id="SSF52540">
    <property type="entry name" value="P-loop containing nucleoside triphosphate hydrolases"/>
    <property type="match status" value="1"/>
</dbReference>
<sequence length="288" mass="32429">MDVLHNLSLRVTKGKITALLGPNGSGKTTLMKGMCGLLKLDSGEITVNNIPASSKKVLGEVGCILEGERNVYYYLTVYDNLYYFGKLNRLPRKRLIPMIDTVLEQLGLLHKKHTYVSELSRGMQQKVALAVLLIKDPPVFLLDEPTLGLDVRATLELCDYLKELSHEQGKTVLLTTHQLEIAEKIADEIIFFDKGEVILHENKETIFSHYQGENRWTIQTQTPVEASVRAEIQGWSAISEDGLQLEVANEHVFKVIAVLEQQGVQIISLENSKRNLQDIFLEITKVMT</sequence>
<dbReference type="InterPro" id="IPR003439">
    <property type="entry name" value="ABC_transporter-like_ATP-bd"/>
</dbReference>
<dbReference type="InterPro" id="IPR027417">
    <property type="entry name" value="P-loop_NTPase"/>
</dbReference>